<dbReference type="InterPro" id="IPR051325">
    <property type="entry name" value="Nudix_hydrolase_domain"/>
</dbReference>
<dbReference type="InterPro" id="IPR000086">
    <property type="entry name" value="NUDIX_hydrolase_dom"/>
</dbReference>
<accession>A0A512DEX3</accession>
<feature type="domain" description="Nudix hydrolase" evidence="2">
    <location>
        <begin position="9"/>
        <end position="147"/>
    </location>
</feature>
<dbReference type="GO" id="GO:0006754">
    <property type="term" value="P:ATP biosynthetic process"/>
    <property type="evidence" value="ECO:0007669"/>
    <property type="project" value="TreeGrafter"/>
</dbReference>
<name>A0A512DEX3_9CELL</name>
<dbReference type="SUPFAM" id="SSF55811">
    <property type="entry name" value="Nudix"/>
    <property type="match status" value="1"/>
</dbReference>
<evidence type="ECO:0000313" key="4">
    <source>
        <dbReference type="Proteomes" id="UP000321181"/>
    </source>
</evidence>
<keyword evidence="4" id="KW-1185">Reference proteome</keyword>
<evidence type="ECO:0000259" key="2">
    <source>
        <dbReference type="PROSITE" id="PS51462"/>
    </source>
</evidence>
<protein>
    <submittedName>
        <fullName evidence="3">ADP-ribose pyrophosphatase</fullName>
    </submittedName>
</protein>
<gene>
    <name evidence="3" type="ORF">CAE01nite_27170</name>
</gene>
<dbReference type="Gene3D" id="3.90.79.10">
    <property type="entry name" value="Nucleoside Triphosphate Pyrophosphohydrolase"/>
    <property type="match status" value="1"/>
</dbReference>
<dbReference type="InterPro" id="IPR029033">
    <property type="entry name" value="His_PPase_superfam"/>
</dbReference>
<keyword evidence="1" id="KW-0378">Hydrolase</keyword>
<dbReference type="CDD" id="cd03673">
    <property type="entry name" value="NUDIX_Ap6A_hydrolase"/>
    <property type="match status" value="1"/>
</dbReference>
<organism evidence="3 4">
    <name type="scientific">Cellulomonas aerilata</name>
    <dbReference type="NCBI Taxonomy" id="515326"/>
    <lineage>
        <taxon>Bacteria</taxon>
        <taxon>Bacillati</taxon>
        <taxon>Actinomycetota</taxon>
        <taxon>Actinomycetes</taxon>
        <taxon>Micrococcales</taxon>
        <taxon>Cellulomonadaceae</taxon>
        <taxon>Cellulomonas</taxon>
    </lineage>
</organism>
<sequence>MTGQEPRQRPVQAAGALVWRERGGDLQVLLVHRPRYDDWSWPKGKLDVGEALPAAAAREVAEETGGPIVLGPQLPTVRYRTADGRAKRVHLWAARPAGTRDAPALRARLPVEAASPEEIDDVRWTTVAKARRKLTREDDAVPLDALVAMHAKGRLATDALVIARHGRARRRSAWKGDETDRPLTPSGRAQAEALVPVLSAFGVRDVVTSRWERCTATVEPYARSARIEPGDAYLSEAEHERSPARVAAAVRTLLESRRHAVLCTHRPVLPTVLDVLGAHSRRSVADALPREDPFLRPGEVLVAHVGQTVKGPRVMAVERYLPPLH</sequence>
<evidence type="ECO:0000256" key="1">
    <source>
        <dbReference type="ARBA" id="ARBA00022801"/>
    </source>
</evidence>
<dbReference type="Gene3D" id="3.40.50.1240">
    <property type="entry name" value="Phosphoglycerate mutase-like"/>
    <property type="match status" value="1"/>
</dbReference>
<dbReference type="PROSITE" id="PS51462">
    <property type="entry name" value="NUDIX"/>
    <property type="match status" value="1"/>
</dbReference>
<dbReference type="PROSITE" id="PS00893">
    <property type="entry name" value="NUDIX_BOX"/>
    <property type="match status" value="1"/>
</dbReference>
<dbReference type="AlphaFoldDB" id="A0A512DEX3"/>
<evidence type="ECO:0000313" key="3">
    <source>
        <dbReference type="EMBL" id="GEO34992.1"/>
    </source>
</evidence>
<dbReference type="Proteomes" id="UP000321181">
    <property type="component" value="Unassembled WGS sequence"/>
</dbReference>
<dbReference type="InterPro" id="IPR015797">
    <property type="entry name" value="NUDIX_hydrolase-like_dom_sf"/>
</dbReference>
<dbReference type="GO" id="GO:0006167">
    <property type="term" value="P:AMP biosynthetic process"/>
    <property type="evidence" value="ECO:0007669"/>
    <property type="project" value="TreeGrafter"/>
</dbReference>
<dbReference type="InterPro" id="IPR020084">
    <property type="entry name" value="NUDIX_hydrolase_CS"/>
</dbReference>
<dbReference type="SUPFAM" id="SSF53254">
    <property type="entry name" value="Phosphoglycerate mutase-like"/>
    <property type="match status" value="1"/>
</dbReference>
<dbReference type="Pfam" id="PF00300">
    <property type="entry name" value="His_Phos_1"/>
    <property type="match status" value="1"/>
</dbReference>
<dbReference type="OrthoDB" id="4287477at2"/>
<dbReference type="PANTHER" id="PTHR21340:SF0">
    <property type="entry name" value="BIS(5'-NUCLEOSYL)-TETRAPHOSPHATASE [ASYMMETRICAL]"/>
    <property type="match status" value="1"/>
</dbReference>
<dbReference type="PANTHER" id="PTHR21340">
    <property type="entry name" value="DIADENOSINE 5,5-P1,P4-TETRAPHOSPHATE PYROPHOSPHOHYDROLASE MUTT"/>
    <property type="match status" value="1"/>
</dbReference>
<dbReference type="SMART" id="SM00855">
    <property type="entry name" value="PGAM"/>
    <property type="match status" value="1"/>
</dbReference>
<proteinExistence type="predicted"/>
<dbReference type="Pfam" id="PF00293">
    <property type="entry name" value="NUDIX"/>
    <property type="match status" value="1"/>
</dbReference>
<reference evidence="3 4" key="1">
    <citation type="submission" date="2019-07" db="EMBL/GenBank/DDBJ databases">
        <title>Whole genome shotgun sequence of Cellulomonas aerilata NBRC 106308.</title>
        <authorList>
            <person name="Hosoyama A."/>
            <person name="Uohara A."/>
            <person name="Ohji S."/>
            <person name="Ichikawa N."/>
        </authorList>
    </citation>
    <scope>NUCLEOTIDE SEQUENCE [LARGE SCALE GENOMIC DNA]</scope>
    <source>
        <strain evidence="3 4">NBRC 106308</strain>
    </source>
</reference>
<dbReference type="GO" id="GO:0004081">
    <property type="term" value="F:bis(5'-nucleosyl)-tetraphosphatase (asymmetrical) activity"/>
    <property type="evidence" value="ECO:0007669"/>
    <property type="project" value="TreeGrafter"/>
</dbReference>
<dbReference type="RefSeq" id="WP_146905519.1">
    <property type="nucleotide sequence ID" value="NZ_BAAARM010000001.1"/>
</dbReference>
<comment type="caution">
    <text evidence="3">The sequence shown here is derived from an EMBL/GenBank/DDBJ whole genome shotgun (WGS) entry which is preliminary data.</text>
</comment>
<dbReference type="EMBL" id="BJYY01000016">
    <property type="protein sequence ID" value="GEO34992.1"/>
    <property type="molecule type" value="Genomic_DNA"/>
</dbReference>
<dbReference type="InterPro" id="IPR013078">
    <property type="entry name" value="His_Pase_superF_clade-1"/>
</dbReference>